<organism evidence="1 2">
    <name type="scientific">Nonomuraea cypriaca</name>
    <dbReference type="NCBI Taxonomy" id="1187855"/>
    <lineage>
        <taxon>Bacteria</taxon>
        <taxon>Bacillati</taxon>
        <taxon>Actinomycetota</taxon>
        <taxon>Actinomycetes</taxon>
        <taxon>Streptosporangiales</taxon>
        <taxon>Streptosporangiaceae</taxon>
        <taxon>Nonomuraea</taxon>
    </lineage>
</organism>
<accession>A0A931EYF9</accession>
<dbReference type="Proteomes" id="UP000605361">
    <property type="component" value="Unassembled WGS sequence"/>
</dbReference>
<proteinExistence type="predicted"/>
<dbReference type="AlphaFoldDB" id="A0A931EYF9"/>
<reference evidence="1" key="1">
    <citation type="submission" date="2020-11" db="EMBL/GenBank/DDBJ databases">
        <title>Whole-genome analyses of Nonomuraea sp. K274.</title>
        <authorList>
            <person name="Veyisoglu A."/>
        </authorList>
    </citation>
    <scope>NUCLEOTIDE SEQUENCE</scope>
    <source>
        <strain evidence="1">K274</strain>
    </source>
</reference>
<name>A0A931EYF9_9ACTN</name>
<dbReference type="EMBL" id="JADOGI010000028">
    <property type="protein sequence ID" value="MBF8186457.1"/>
    <property type="molecule type" value="Genomic_DNA"/>
</dbReference>
<dbReference type="RefSeq" id="WP_195895434.1">
    <property type="nucleotide sequence ID" value="NZ_JADOGI010000028.1"/>
</dbReference>
<comment type="caution">
    <text evidence="1">The sequence shown here is derived from an EMBL/GenBank/DDBJ whole genome shotgun (WGS) entry which is preliminary data.</text>
</comment>
<keyword evidence="2" id="KW-1185">Reference proteome</keyword>
<gene>
    <name evidence="1" type="ORF">ITP53_12040</name>
</gene>
<evidence type="ECO:0000313" key="2">
    <source>
        <dbReference type="Proteomes" id="UP000605361"/>
    </source>
</evidence>
<evidence type="ECO:0000313" key="1">
    <source>
        <dbReference type="EMBL" id="MBF8186457.1"/>
    </source>
</evidence>
<sequence length="284" mass="31620">MPSPAHDTLNTLFRNRPTLAVELLKDLFDIDLPTDTLVKVAPADLSDVPTQPSRGDQAFTLGWRREPLHSVIVELQDSPCEEKRQQWARRAAALWLRLNRPVLVLVLCPDRSVATWASQPVVTTLPGYMMHPLIVGPEQIKPITDSARAAEHLEAAVISVMAHGGDHAVAETFMEALGRVEEHHGAQYYEYAYLLSPTEVRQVMEEIMPSWPVHSPFAREHFTKGRAAGLSEGKARAVLTVLKARGITVTDEALTTIRSCRSQEQLDEWAHRAATALTVDELFV</sequence>
<protein>
    <submittedName>
        <fullName evidence="1">Uncharacterized protein</fullName>
    </submittedName>
</protein>